<dbReference type="NCBIfam" id="TIGR00413">
    <property type="entry name" value="rlpA"/>
    <property type="match status" value="1"/>
</dbReference>
<dbReference type="GO" id="GO:0008932">
    <property type="term" value="F:lytic endotransglycosylase activity"/>
    <property type="evidence" value="ECO:0007669"/>
    <property type="project" value="UniProtKB-UniRule"/>
</dbReference>
<protein>
    <recommendedName>
        <fullName evidence="4">Endolytic peptidoglycan transglycosylase RlpA</fullName>
        <ecNumber evidence="4">4.2.2.-</ecNumber>
    </recommendedName>
</protein>
<gene>
    <name evidence="4" type="primary">rlpA</name>
    <name evidence="8" type="ORF">NFC81_04265</name>
</gene>
<evidence type="ECO:0000256" key="6">
    <source>
        <dbReference type="SAM" id="SignalP"/>
    </source>
</evidence>
<dbReference type="EMBL" id="CP101717">
    <property type="protein sequence ID" value="WLD59005.1"/>
    <property type="molecule type" value="Genomic_DNA"/>
</dbReference>
<dbReference type="InterPro" id="IPR012997">
    <property type="entry name" value="RplA"/>
</dbReference>
<evidence type="ECO:0000256" key="5">
    <source>
        <dbReference type="RuleBase" id="RU003495"/>
    </source>
</evidence>
<dbReference type="InterPro" id="IPR007730">
    <property type="entry name" value="SPOR-like_dom"/>
</dbReference>
<feature type="chain" id="PRO_5044213204" description="Endolytic peptidoglycan transglycosylase RlpA" evidence="6">
    <location>
        <begin position="27"/>
        <end position="274"/>
    </location>
</feature>
<dbReference type="EC" id="4.2.2.-" evidence="4"/>
<feature type="signal peptide" evidence="6">
    <location>
        <begin position="1"/>
        <end position="26"/>
    </location>
</feature>
<keyword evidence="3 4" id="KW-0961">Cell wall biogenesis/degradation</keyword>
<sequence length="274" mass="30151">MMRTPVLAVAVTALLLVVAGCAGHYAALDDTTPTRVGGDTAGGRYAMAQDRPPSRTITADQVQDVVPIYEPPSRGGNSDYTIGGVRYQVMASAEGYRAEGVASWYGEKFHGHTTSNGETYDMYQLSAAHTRLPLPTYVRVTNLENGREVIVRVNDRGPFHDNRLIDLSYAAAVRLGFADQGVARVRVEALPRNQHASAAAAPARYWLQFGAFREERTARQFSQQVSTELGQQASIEEEGGVFRVRMGPVHLSRAEELQRSWQGKGNDKPLLFRR</sequence>
<keyword evidence="4" id="KW-1003">Cell membrane</keyword>
<evidence type="ECO:0000256" key="4">
    <source>
        <dbReference type="HAMAP-Rule" id="MF_02071"/>
    </source>
</evidence>
<dbReference type="PROSITE" id="PS51257">
    <property type="entry name" value="PROKAR_LIPOPROTEIN"/>
    <property type="match status" value="1"/>
</dbReference>
<comment type="function">
    <text evidence="4">Lytic transglycosylase with a strong preference for naked glycan strands that lack stem peptides.</text>
</comment>
<keyword evidence="2 4" id="KW-0456">Lyase</keyword>
<reference evidence="8" key="1">
    <citation type="submission" date="2022-07" db="EMBL/GenBank/DDBJ databases">
        <title>Complete genome sequence of Salinispirillum sp. LH10-3-1 capable of multiple carbohydrate inversion isolated from a soda lake.</title>
        <authorList>
            <person name="Liu J."/>
            <person name="Zhai Y."/>
            <person name="Zhang H."/>
            <person name="Yang H."/>
            <person name="Qu J."/>
            <person name="Li J."/>
        </authorList>
    </citation>
    <scope>NUCLEOTIDE SEQUENCE</scope>
    <source>
        <strain evidence="8">LH 10-3-1</strain>
    </source>
</reference>
<dbReference type="InterPro" id="IPR009009">
    <property type="entry name" value="RlpA-like_DPBB"/>
</dbReference>
<dbReference type="AlphaFoldDB" id="A0AB38YIJ4"/>
<evidence type="ECO:0000256" key="2">
    <source>
        <dbReference type="ARBA" id="ARBA00023239"/>
    </source>
</evidence>
<keyword evidence="4" id="KW-0449">Lipoprotein</keyword>
<dbReference type="GO" id="GO:0071555">
    <property type="term" value="P:cell wall organization"/>
    <property type="evidence" value="ECO:0007669"/>
    <property type="project" value="UniProtKB-KW"/>
</dbReference>
<evidence type="ECO:0000256" key="1">
    <source>
        <dbReference type="ARBA" id="ARBA00022729"/>
    </source>
</evidence>
<dbReference type="Gene3D" id="3.30.70.1070">
    <property type="entry name" value="Sporulation related repeat"/>
    <property type="match status" value="1"/>
</dbReference>
<dbReference type="PROSITE" id="PS51724">
    <property type="entry name" value="SPOR"/>
    <property type="match status" value="1"/>
</dbReference>
<dbReference type="CDD" id="cd22268">
    <property type="entry name" value="DPBB_RlpA-like"/>
    <property type="match status" value="1"/>
</dbReference>
<evidence type="ECO:0000313" key="8">
    <source>
        <dbReference type="EMBL" id="WLD59005.1"/>
    </source>
</evidence>
<dbReference type="InterPro" id="IPR034718">
    <property type="entry name" value="RlpA"/>
</dbReference>
<dbReference type="FunFam" id="2.40.40.10:FF:000003">
    <property type="entry name" value="Endolytic peptidoglycan transglycosylase RlpA"/>
    <property type="match status" value="1"/>
</dbReference>
<keyword evidence="1 6" id="KW-0732">Signal</keyword>
<organism evidence="8">
    <name type="scientific">Salinispirillum sp. LH 10-3-1</name>
    <dbReference type="NCBI Taxonomy" id="2952525"/>
    <lineage>
        <taxon>Bacteria</taxon>
        <taxon>Pseudomonadati</taxon>
        <taxon>Pseudomonadota</taxon>
        <taxon>Gammaproteobacteria</taxon>
        <taxon>Oceanospirillales</taxon>
        <taxon>Saccharospirillaceae</taxon>
        <taxon>Salinispirillum</taxon>
    </lineage>
</organism>
<dbReference type="GO" id="GO:0009279">
    <property type="term" value="C:cell outer membrane"/>
    <property type="evidence" value="ECO:0007669"/>
    <property type="project" value="TreeGrafter"/>
</dbReference>
<dbReference type="PANTHER" id="PTHR34183">
    <property type="entry name" value="ENDOLYTIC PEPTIDOGLYCAN TRANSGLYCOSYLASE RLPA"/>
    <property type="match status" value="1"/>
</dbReference>
<dbReference type="SUPFAM" id="SSF50685">
    <property type="entry name" value="Barwin-like endoglucanases"/>
    <property type="match status" value="1"/>
</dbReference>
<dbReference type="GO" id="GO:0000270">
    <property type="term" value="P:peptidoglycan metabolic process"/>
    <property type="evidence" value="ECO:0007669"/>
    <property type="project" value="UniProtKB-UniRule"/>
</dbReference>
<comment type="subcellular location">
    <subcellularLocation>
        <location evidence="4">Cell membrane</location>
        <topology evidence="4">Lipid-anchor</topology>
    </subcellularLocation>
</comment>
<feature type="domain" description="SPOR" evidence="7">
    <location>
        <begin position="199"/>
        <end position="274"/>
    </location>
</feature>
<proteinExistence type="inferred from homology"/>
<dbReference type="Pfam" id="PF03330">
    <property type="entry name" value="DPBB_1"/>
    <property type="match status" value="1"/>
</dbReference>
<comment type="similarity">
    <text evidence="4 5">Belongs to the RlpA family.</text>
</comment>
<accession>A0AB38YIJ4</accession>
<dbReference type="Pfam" id="PF05036">
    <property type="entry name" value="SPOR"/>
    <property type="match status" value="1"/>
</dbReference>
<dbReference type="GO" id="GO:0042834">
    <property type="term" value="F:peptidoglycan binding"/>
    <property type="evidence" value="ECO:0007669"/>
    <property type="project" value="InterPro"/>
</dbReference>
<dbReference type="PANTHER" id="PTHR34183:SF1">
    <property type="entry name" value="ENDOLYTIC PEPTIDOGLYCAN TRANSGLYCOSYLASE RLPA"/>
    <property type="match status" value="1"/>
</dbReference>
<dbReference type="RefSeq" id="WP_304996296.1">
    <property type="nucleotide sequence ID" value="NZ_CP101717.1"/>
</dbReference>
<name>A0AB38YIJ4_9GAMM</name>
<dbReference type="Gene3D" id="2.40.40.10">
    <property type="entry name" value="RlpA-like domain"/>
    <property type="match status" value="1"/>
</dbReference>
<evidence type="ECO:0000259" key="7">
    <source>
        <dbReference type="PROSITE" id="PS51724"/>
    </source>
</evidence>
<dbReference type="GO" id="GO:0005886">
    <property type="term" value="C:plasma membrane"/>
    <property type="evidence" value="ECO:0007669"/>
    <property type="project" value="UniProtKB-SubCell"/>
</dbReference>
<evidence type="ECO:0000256" key="3">
    <source>
        <dbReference type="ARBA" id="ARBA00023316"/>
    </source>
</evidence>
<dbReference type="InterPro" id="IPR036908">
    <property type="entry name" value="RlpA-like_sf"/>
</dbReference>
<dbReference type="InterPro" id="IPR036680">
    <property type="entry name" value="SPOR-like_sf"/>
</dbReference>
<keyword evidence="4" id="KW-0564">Palmitate</keyword>
<dbReference type="SUPFAM" id="SSF110997">
    <property type="entry name" value="Sporulation related repeat"/>
    <property type="match status" value="1"/>
</dbReference>
<keyword evidence="4" id="KW-0472">Membrane</keyword>
<dbReference type="HAMAP" id="MF_02071">
    <property type="entry name" value="RlpA"/>
    <property type="match status" value="1"/>
</dbReference>